<keyword evidence="3" id="KW-0813">Transport</keyword>
<feature type="transmembrane region" description="Helical" evidence="8">
    <location>
        <begin position="339"/>
        <end position="361"/>
    </location>
</feature>
<feature type="transmembrane region" description="Helical" evidence="8">
    <location>
        <begin position="135"/>
        <end position="157"/>
    </location>
</feature>
<evidence type="ECO:0000256" key="3">
    <source>
        <dbReference type="ARBA" id="ARBA00022448"/>
    </source>
</evidence>
<dbReference type="AlphaFoldDB" id="A0A133YHD9"/>
<feature type="transmembrane region" description="Helical" evidence="8">
    <location>
        <begin position="227"/>
        <end position="247"/>
    </location>
</feature>
<evidence type="ECO:0000256" key="4">
    <source>
        <dbReference type="ARBA" id="ARBA00022475"/>
    </source>
</evidence>
<evidence type="ECO:0000256" key="7">
    <source>
        <dbReference type="ARBA" id="ARBA00023136"/>
    </source>
</evidence>
<feature type="transmembrane region" description="Helical" evidence="8">
    <location>
        <begin position="25"/>
        <end position="45"/>
    </location>
</feature>
<comment type="subcellular location">
    <subcellularLocation>
        <location evidence="1">Cell membrane</location>
        <topology evidence="1">Multi-pass membrane protein</topology>
    </subcellularLocation>
</comment>
<comment type="caution">
    <text evidence="9">The sequence shown here is derived from an EMBL/GenBank/DDBJ whole genome shotgun (WGS) entry which is preliminary data.</text>
</comment>
<comment type="similarity">
    <text evidence="2">Belongs to the nucleobase:cation symporter-2 (NCS2) (TC 2.A.40) family.</text>
</comment>
<keyword evidence="7 8" id="KW-0472">Membrane</keyword>
<feature type="transmembrane region" description="Helical" evidence="8">
    <location>
        <begin position="75"/>
        <end position="91"/>
    </location>
</feature>
<keyword evidence="10" id="KW-1185">Reference proteome</keyword>
<dbReference type="PANTHER" id="PTHR42810">
    <property type="entry name" value="PURINE PERMEASE C1399.01C-RELATED"/>
    <property type="match status" value="1"/>
</dbReference>
<evidence type="ECO:0000256" key="8">
    <source>
        <dbReference type="SAM" id="Phobius"/>
    </source>
</evidence>
<keyword evidence="5 8" id="KW-0812">Transmembrane</keyword>
<evidence type="ECO:0000256" key="5">
    <source>
        <dbReference type="ARBA" id="ARBA00022692"/>
    </source>
</evidence>
<dbReference type="STRING" id="1497955.HMPREF1872_00295"/>
<dbReference type="PANTHER" id="PTHR42810:SF4">
    <property type="entry name" value="URIC ACID TRANSPORTER UACT"/>
    <property type="match status" value="1"/>
</dbReference>
<sequence length="453" mass="47593">MAVNNTVKIGEEPIRDIRLLPKGKVLLLGFQHTFAMFGATVLVPLLTGLNINTALLMAGAGTLIFHLFTKGKVPAFLGSSFAFIGGYNLVAPLVDGKADPHKIAIASGGVFFAGLVYLILAGLIKFFGTRRVMRFFPPVVTGPIIIAIGLTLSPSAVANASTNWLLAITAISVVVICNIWGKGMLKIIPIIMGIGCAYVVALLTNSIDFSSFANIKVLDWPVDPSKFMVFDLSAILTIVPISLATMMEHIGDISAISATTGENYIADPGLHRTLMGDGIATSFSAIFGGPANTTYGENTGVLVLTKVHDPRIVRLAAVIAIILGCFPILSSFIQTIPAAIIGGVSLILYGMISAIGVRNLVESKVDFTKSRNLIVAATILVVSLGFKNGVSFQVNSVTITLSSIALSALLGIALNAILPGKDYVFTEANPKETGVNFSAVDTTMEGHGDTEEA</sequence>
<keyword evidence="6 8" id="KW-1133">Transmembrane helix</keyword>
<evidence type="ECO:0000256" key="2">
    <source>
        <dbReference type="ARBA" id="ARBA00008821"/>
    </source>
</evidence>
<feature type="transmembrane region" description="Helical" evidence="8">
    <location>
        <begin position="396"/>
        <end position="418"/>
    </location>
</feature>
<dbReference type="Pfam" id="PF00860">
    <property type="entry name" value="Xan_ur_permease"/>
    <property type="match status" value="1"/>
</dbReference>
<protein>
    <submittedName>
        <fullName evidence="9">Putative uracil permease</fullName>
    </submittedName>
</protein>
<evidence type="ECO:0000256" key="6">
    <source>
        <dbReference type="ARBA" id="ARBA00022989"/>
    </source>
</evidence>
<dbReference type="InterPro" id="IPR006043">
    <property type="entry name" value="NCS2"/>
</dbReference>
<dbReference type="OrthoDB" id="9779092at2"/>
<dbReference type="RefSeq" id="WP_066712937.1">
    <property type="nucleotide sequence ID" value="NZ_JARFNM010000001.1"/>
</dbReference>
<dbReference type="GO" id="GO:0005886">
    <property type="term" value="C:plasma membrane"/>
    <property type="evidence" value="ECO:0007669"/>
    <property type="project" value="UniProtKB-SubCell"/>
</dbReference>
<feature type="transmembrane region" description="Helical" evidence="8">
    <location>
        <begin position="51"/>
        <end position="68"/>
    </location>
</feature>
<evidence type="ECO:0000313" key="10">
    <source>
        <dbReference type="Proteomes" id="UP000070080"/>
    </source>
</evidence>
<feature type="transmembrane region" description="Helical" evidence="8">
    <location>
        <begin position="163"/>
        <end position="180"/>
    </location>
</feature>
<dbReference type="NCBIfam" id="TIGR00801">
    <property type="entry name" value="ncs2"/>
    <property type="match status" value="1"/>
</dbReference>
<accession>A0A133YHD9</accession>
<reference evidence="10" key="1">
    <citation type="submission" date="2016-01" db="EMBL/GenBank/DDBJ databases">
        <authorList>
            <person name="Mitreva M."/>
            <person name="Pepin K.H."/>
            <person name="Mihindukulasuriya K.A."/>
            <person name="Fulton R."/>
            <person name="Fronick C."/>
            <person name="O'Laughlin M."/>
            <person name="Miner T."/>
            <person name="Herter B."/>
            <person name="Rosa B.A."/>
            <person name="Cordes M."/>
            <person name="Tomlinson C."/>
            <person name="Wollam A."/>
            <person name="Palsikar V.B."/>
            <person name="Mardis E.R."/>
            <person name="Wilson R.K."/>
        </authorList>
    </citation>
    <scope>NUCLEOTIDE SEQUENCE [LARGE SCALE GENOMIC DNA]</scope>
    <source>
        <strain evidence="10">KA00274</strain>
    </source>
</reference>
<feature type="transmembrane region" description="Helical" evidence="8">
    <location>
        <begin position="103"/>
        <end position="123"/>
    </location>
</feature>
<evidence type="ECO:0000256" key="1">
    <source>
        <dbReference type="ARBA" id="ARBA00004651"/>
    </source>
</evidence>
<dbReference type="Proteomes" id="UP000070080">
    <property type="component" value="Unassembled WGS sequence"/>
</dbReference>
<name>A0A133YHD9_9FIRM</name>
<dbReference type="EMBL" id="LSCV01000002">
    <property type="protein sequence ID" value="KXB42606.1"/>
    <property type="molecule type" value="Genomic_DNA"/>
</dbReference>
<dbReference type="InterPro" id="IPR006042">
    <property type="entry name" value="Xan_ur_permease"/>
</dbReference>
<evidence type="ECO:0000313" key="9">
    <source>
        <dbReference type="EMBL" id="KXB42606.1"/>
    </source>
</evidence>
<dbReference type="GO" id="GO:0042907">
    <property type="term" value="F:xanthine transmembrane transporter activity"/>
    <property type="evidence" value="ECO:0007669"/>
    <property type="project" value="TreeGrafter"/>
</dbReference>
<organism evidence="9 10">
    <name type="scientific">Amygdalobacter nucleatus</name>
    <dbReference type="NCBI Taxonomy" id="3029274"/>
    <lineage>
        <taxon>Bacteria</taxon>
        <taxon>Bacillati</taxon>
        <taxon>Bacillota</taxon>
        <taxon>Clostridia</taxon>
        <taxon>Eubacteriales</taxon>
        <taxon>Oscillospiraceae</taxon>
        <taxon>Amygdalobacter</taxon>
    </lineage>
</organism>
<proteinExistence type="inferred from homology"/>
<feature type="transmembrane region" description="Helical" evidence="8">
    <location>
        <begin position="373"/>
        <end position="390"/>
    </location>
</feature>
<keyword evidence="4" id="KW-1003">Cell membrane</keyword>
<feature type="transmembrane region" description="Helical" evidence="8">
    <location>
        <begin position="187"/>
        <end position="207"/>
    </location>
</feature>
<gene>
    <name evidence="9" type="ORF">HMPREF1872_00295</name>
</gene>
<dbReference type="PATRIC" id="fig|1497955.3.peg.278"/>
<feature type="transmembrane region" description="Helical" evidence="8">
    <location>
        <begin position="312"/>
        <end position="333"/>
    </location>
</feature>